<feature type="domain" description="EB1 C-terminal" evidence="13">
    <location>
        <begin position="234"/>
        <end position="311"/>
    </location>
</feature>
<dbReference type="SUPFAM" id="SSF140612">
    <property type="entry name" value="EB1 dimerisation domain-like"/>
    <property type="match status" value="1"/>
</dbReference>
<evidence type="ECO:0000256" key="9">
    <source>
        <dbReference type="PROSITE-ProRule" id="PRU00576"/>
    </source>
</evidence>
<evidence type="ECO:0000256" key="1">
    <source>
        <dbReference type="ARBA" id="ARBA00004245"/>
    </source>
</evidence>
<evidence type="ECO:0000313" key="15">
    <source>
        <dbReference type="Proteomes" id="UP000198406"/>
    </source>
</evidence>
<evidence type="ECO:0000256" key="7">
    <source>
        <dbReference type="ARBA" id="ARBA00023212"/>
    </source>
</evidence>
<keyword evidence="6" id="KW-0498">Mitosis</keyword>
<keyword evidence="15" id="KW-1185">Reference proteome</keyword>
<evidence type="ECO:0000259" key="12">
    <source>
        <dbReference type="PROSITE" id="PS50021"/>
    </source>
</evidence>
<evidence type="ECO:0000256" key="10">
    <source>
        <dbReference type="SAM" id="Coils"/>
    </source>
</evidence>
<dbReference type="PROSITE" id="PS50021">
    <property type="entry name" value="CH"/>
    <property type="match status" value="1"/>
</dbReference>
<dbReference type="Gene3D" id="1.20.5.1430">
    <property type="match status" value="1"/>
</dbReference>
<protein>
    <submittedName>
        <fullName evidence="14">Microtubule-associated protein, RP/EB family</fullName>
    </submittedName>
</protein>
<dbReference type="FunFam" id="1.10.418.10:FF:000028">
    <property type="entry name" value="RP/EB family microtubule-associated protein"/>
    <property type="match status" value="1"/>
</dbReference>
<evidence type="ECO:0000256" key="2">
    <source>
        <dbReference type="ARBA" id="ARBA00010729"/>
    </source>
</evidence>
<evidence type="ECO:0000256" key="8">
    <source>
        <dbReference type="ARBA" id="ARBA00023306"/>
    </source>
</evidence>
<dbReference type="Pfam" id="PF03271">
    <property type="entry name" value="EB1"/>
    <property type="match status" value="1"/>
</dbReference>
<dbReference type="InterPro" id="IPR004953">
    <property type="entry name" value="EB1_C"/>
</dbReference>
<dbReference type="GO" id="GO:0005874">
    <property type="term" value="C:microtubule"/>
    <property type="evidence" value="ECO:0007669"/>
    <property type="project" value="UniProtKB-KW"/>
</dbReference>
<dbReference type="InterPro" id="IPR027328">
    <property type="entry name" value="MAPRE"/>
</dbReference>
<evidence type="ECO:0000313" key="14">
    <source>
        <dbReference type="EMBL" id="GAX23031.1"/>
    </source>
</evidence>
<keyword evidence="5 9" id="KW-0493">Microtubule</keyword>
<keyword evidence="7" id="KW-0206">Cytoskeleton</keyword>
<dbReference type="InParanoid" id="A0A1Z5KA99"/>
<keyword evidence="8" id="KW-0131">Cell cycle</keyword>
<name>A0A1Z5KA99_FISSO</name>
<evidence type="ECO:0000256" key="3">
    <source>
        <dbReference type="ARBA" id="ARBA00022490"/>
    </source>
</evidence>
<dbReference type="Pfam" id="PF00307">
    <property type="entry name" value="CH"/>
    <property type="match status" value="1"/>
</dbReference>
<dbReference type="Proteomes" id="UP000198406">
    <property type="component" value="Unassembled WGS sequence"/>
</dbReference>
<dbReference type="EMBL" id="BDSP01000193">
    <property type="protein sequence ID" value="GAX23031.1"/>
    <property type="molecule type" value="Genomic_DNA"/>
</dbReference>
<feature type="coiled-coil region" evidence="10">
    <location>
        <begin position="214"/>
        <end position="262"/>
    </location>
</feature>
<keyword evidence="10" id="KW-0175">Coiled coil</keyword>
<evidence type="ECO:0000256" key="11">
    <source>
        <dbReference type="SAM" id="MobiDB-lite"/>
    </source>
</evidence>
<comment type="caution">
    <text evidence="14">The sequence shown here is derived from an EMBL/GenBank/DDBJ whole genome shotgun (WGS) entry which is preliminary data.</text>
</comment>
<dbReference type="GO" id="GO:0008017">
    <property type="term" value="F:microtubule binding"/>
    <property type="evidence" value="ECO:0007669"/>
    <property type="project" value="InterPro"/>
</dbReference>
<keyword evidence="3" id="KW-0963">Cytoplasm</keyword>
<gene>
    <name evidence="14" type="ORF">FisN_15Hh070</name>
</gene>
<evidence type="ECO:0000256" key="5">
    <source>
        <dbReference type="ARBA" id="ARBA00022701"/>
    </source>
</evidence>
<comment type="similarity">
    <text evidence="2">Belongs to the MAPRE family.</text>
</comment>
<sequence>MSRATDAAVGMMDAAYFIGRRELLDFFNTLLELNLTKIEETATGAVACQMTEMIFPGSIPMARVNGEARSDYEFVQNYKLLQNAFNKHNVQRFVDVNKLIRAKYQDNLEFCQWLKAFYDQSGVFRDDYDPMAVRAKGKGGKAYNAKLNTKRGIVKAKPRPVGHLGIPKTNPVVGSKPEAASKAAARPNRPIRPRLSEESDESLLIDTKALNGGSDALAKENERLTEEKNALVEENETLSSQVAELTTTVTTLEEAVLETEQERQFYFDKLRNVEVLLQVYQESNTSLDVETSALMDKIFKILYATAEDNYTVNDDGEVVVASLDHSNADESV</sequence>
<feature type="domain" description="Calponin-homology (CH)" evidence="12">
    <location>
        <begin position="17"/>
        <end position="119"/>
    </location>
</feature>
<dbReference type="InterPro" id="IPR036133">
    <property type="entry name" value="EB1_C_sf"/>
</dbReference>
<dbReference type="Gene3D" id="1.10.418.10">
    <property type="entry name" value="Calponin-like domain"/>
    <property type="match status" value="1"/>
</dbReference>
<comment type="subcellular location">
    <subcellularLocation>
        <location evidence="1">Cytoplasm</location>
        <location evidence="1">Cytoskeleton</location>
    </subcellularLocation>
</comment>
<dbReference type="InterPro" id="IPR001715">
    <property type="entry name" value="CH_dom"/>
</dbReference>
<organism evidence="14 15">
    <name type="scientific">Fistulifera solaris</name>
    <name type="common">Oleaginous diatom</name>
    <dbReference type="NCBI Taxonomy" id="1519565"/>
    <lineage>
        <taxon>Eukaryota</taxon>
        <taxon>Sar</taxon>
        <taxon>Stramenopiles</taxon>
        <taxon>Ochrophyta</taxon>
        <taxon>Bacillariophyta</taxon>
        <taxon>Bacillariophyceae</taxon>
        <taxon>Bacillariophycidae</taxon>
        <taxon>Naviculales</taxon>
        <taxon>Naviculaceae</taxon>
        <taxon>Fistulifera</taxon>
    </lineage>
</organism>
<keyword evidence="4" id="KW-0132">Cell division</keyword>
<proteinExistence type="inferred from homology"/>
<dbReference type="SUPFAM" id="SSF47576">
    <property type="entry name" value="Calponin-homology domain, CH-domain"/>
    <property type="match status" value="1"/>
</dbReference>
<dbReference type="PROSITE" id="PS51230">
    <property type="entry name" value="EB1_C"/>
    <property type="match status" value="1"/>
</dbReference>
<dbReference type="AlphaFoldDB" id="A0A1Z5KA99"/>
<dbReference type="OrthoDB" id="2119228at2759"/>
<reference evidence="14 15" key="1">
    <citation type="journal article" date="2015" name="Plant Cell">
        <title>Oil accumulation by the oleaginous diatom Fistulifera solaris as revealed by the genome and transcriptome.</title>
        <authorList>
            <person name="Tanaka T."/>
            <person name="Maeda Y."/>
            <person name="Veluchamy A."/>
            <person name="Tanaka M."/>
            <person name="Abida H."/>
            <person name="Marechal E."/>
            <person name="Bowler C."/>
            <person name="Muto M."/>
            <person name="Sunaga Y."/>
            <person name="Tanaka M."/>
            <person name="Yoshino T."/>
            <person name="Taniguchi T."/>
            <person name="Fukuda Y."/>
            <person name="Nemoto M."/>
            <person name="Matsumoto M."/>
            <person name="Wong P.S."/>
            <person name="Aburatani S."/>
            <person name="Fujibuchi W."/>
        </authorList>
    </citation>
    <scope>NUCLEOTIDE SEQUENCE [LARGE SCALE GENOMIC DNA]</scope>
    <source>
        <strain evidence="14 15">JPCC DA0580</strain>
    </source>
</reference>
<feature type="region of interest" description="Disordered" evidence="11">
    <location>
        <begin position="158"/>
        <end position="199"/>
    </location>
</feature>
<evidence type="ECO:0000256" key="4">
    <source>
        <dbReference type="ARBA" id="ARBA00022618"/>
    </source>
</evidence>
<dbReference type="InterPro" id="IPR036872">
    <property type="entry name" value="CH_dom_sf"/>
</dbReference>
<accession>A0A1Z5KA99</accession>
<dbReference type="GO" id="GO:0051301">
    <property type="term" value="P:cell division"/>
    <property type="evidence" value="ECO:0007669"/>
    <property type="project" value="UniProtKB-KW"/>
</dbReference>
<dbReference type="PANTHER" id="PTHR10623">
    <property type="entry name" value="MICROTUBULE-ASSOCIATED PROTEIN RP/EB FAMILY MEMBER"/>
    <property type="match status" value="1"/>
</dbReference>
<evidence type="ECO:0000259" key="13">
    <source>
        <dbReference type="PROSITE" id="PS51230"/>
    </source>
</evidence>
<evidence type="ECO:0000256" key="6">
    <source>
        <dbReference type="ARBA" id="ARBA00022776"/>
    </source>
</evidence>